<organism evidence="2 3">
    <name type="scientific">Metarhizium anisopliae (strain ARSEF 549)</name>
    <dbReference type="NCBI Taxonomy" id="3151832"/>
    <lineage>
        <taxon>Eukaryota</taxon>
        <taxon>Fungi</taxon>
        <taxon>Dikarya</taxon>
        <taxon>Ascomycota</taxon>
        <taxon>Pezizomycotina</taxon>
        <taxon>Sordariomycetes</taxon>
        <taxon>Hypocreomycetidae</taxon>
        <taxon>Hypocreales</taxon>
        <taxon>Clavicipitaceae</taxon>
        <taxon>Metarhizium</taxon>
    </lineage>
</organism>
<dbReference type="HOGENOM" id="CLU_019272_0_0_1"/>
<feature type="region of interest" description="Disordered" evidence="1">
    <location>
        <begin position="385"/>
        <end position="464"/>
    </location>
</feature>
<feature type="compositionally biased region" description="Polar residues" evidence="1">
    <location>
        <begin position="113"/>
        <end position="127"/>
    </location>
</feature>
<feature type="non-terminal residue" evidence="2">
    <location>
        <position position="1"/>
    </location>
</feature>
<feature type="compositionally biased region" description="Polar residues" evidence="1">
    <location>
        <begin position="89"/>
        <end position="102"/>
    </location>
</feature>
<evidence type="ECO:0000313" key="3">
    <source>
        <dbReference type="Proteomes" id="UP000031186"/>
    </source>
</evidence>
<proteinExistence type="predicted"/>
<feature type="region of interest" description="Disordered" evidence="1">
    <location>
        <begin position="205"/>
        <end position="243"/>
    </location>
</feature>
<dbReference type="VEuPathDB" id="FungiDB:MAN_08672"/>
<dbReference type="EMBL" id="AZNF01000013">
    <property type="protein sequence ID" value="KID61993.1"/>
    <property type="molecule type" value="Genomic_DNA"/>
</dbReference>
<feature type="compositionally biased region" description="Basic and acidic residues" evidence="1">
    <location>
        <begin position="532"/>
        <end position="544"/>
    </location>
</feature>
<dbReference type="AlphaFoldDB" id="A0A0B4EVB5"/>
<dbReference type="Proteomes" id="UP000031186">
    <property type="component" value="Unassembled WGS sequence"/>
</dbReference>
<name>A0A0B4EVB5_METAF</name>
<feature type="region of interest" description="Disordered" evidence="1">
    <location>
        <begin position="684"/>
        <end position="728"/>
    </location>
</feature>
<feature type="region of interest" description="Disordered" evidence="1">
    <location>
        <begin position="88"/>
        <end position="176"/>
    </location>
</feature>
<sequence>MDDNTQRYYAGMATPDHNFTPPMSSPRNTSTSMRNRELPAGNINQVTHGRPVNGYVNVNSTGSQRNPDNNCYPYFNNYLNASVMMSVPRQGSQPTPAGSSRPNKAHHVRMQPQMHTPWSMASNSPYQSPHAPGRVGANTPMIARGQAPFNSPYPQRHQGPPRRMMPPGPHENQLPNRRMSQYCQQPLAQPSPDISWDVIRQGQYGQAVQTGNQGTREPRLNITSTRPQPNTTPAGTSRQMPNVTFPGRPNTYKQQDDSVNEGAKRPVLTVEPKSVVTPQSIDTGDENDFLSGARAPRLSAAVKEGVEKAFETGLLQGQSVVFSSVEKEFRESRTIFGVTTTMPRNKAADQVTKNVQDRLKALFDTCKAGVSTHLGVIQTRQSLEKSISNGNQEAPAHRAEETSRTKDAAAGAQESNEKNPSRANQTIHSNKTPKSARREARSQTPPSSQIVPGRRRSKGKPVGYTIGRVHDEYSYEGNKFPSYQCSDGHRRISSPTMVEERTQQQTRAPANPANPTPAPAMGTPSHTAKTFSKRELEPESDRSRVSKKTKIAHPSDPATMSLPSGASFEPVLSGFANQNATEIMAGDFNQLPNLACHMQQQTDPYAAAGITPAVFPGKAENNLLQPTNSGLDEVFDLARFEADFGHDGTQTIKLEDAEQAVAARAGDTTYVSTGEGVAEYDPSVRDAQGRREKKQMPKGKETDAAERHRAADQGPEGRELQGEQKRPAVRGGMAPIIEQGTAAGIPSRACQEFDAPTMSSANAAHGGMLSVAGDGSTYVEPNLLGYFDSGFDAYAGYDGADSYNEAGVLVGGQLFSDQLEDLGFGVG</sequence>
<comment type="caution">
    <text evidence="2">The sequence shown here is derived from an EMBL/GenBank/DDBJ whole genome shotgun (WGS) entry which is preliminary data.</text>
</comment>
<accession>A0A0B4EVB5</accession>
<feature type="compositionally biased region" description="Polar residues" evidence="1">
    <location>
        <begin position="21"/>
        <end position="33"/>
    </location>
</feature>
<evidence type="ECO:0000313" key="2">
    <source>
        <dbReference type="EMBL" id="KID61993.1"/>
    </source>
</evidence>
<protein>
    <submittedName>
        <fullName evidence="2">Uncharacterized protein</fullName>
    </submittedName>
</protein>
<gene>
    <name evidence="2" type="ORF">MAN_08672</name>
</gene>
<dbReference type="OrthoDB" id="4939310at2759"/>
<keyword evidence="3" id="KW-1185">Reference proteome</keyword>
<feature type="compositionally biased region" description="Basic and acidic residues" evidence="1">
    <location>
        <begin position="395"/>
        <end position="407"/>
    </location>
</feature>
<feature type="region of interest" description="Disordered" evidence="1">
    <location>
        <begin position="496"/>
        <end position="565"/>
    </location>
</feature>
<evidence type="ECO:0000256" key="1">
    <source>
        <dbReference type="SAM" id="MobiDB-lite"/>
    </source>
</evidence>
<feature type="region of interest" description="Disordered" evidence="1">
    <location>
        <begin position="11"/>
        <end position="33"/>
    </location>
</feature>
<feature type="compositionally biased region" description="Basic and acidic residues" evidence="1">
    <location>
        <begin position="684"/>
        <end position="726"/>
    </location>
</feature>
<reference evidence="2 3" key="1">
    <citation type="journal article" date="2014" name="Proc. Natl. Acad. Sci. U.S.A.">
        <title>Trajectory and genomic determinants of fungal-pathogen speciation and host adaptation.</title>
        <authorList>
            <person name="Hu X."/>
            <person name="Xiao G."/>
            <person name="Zheng P."/>
            <person name="Shang Y."/>
            <person name="Su Y."/>
            <person name="Zhang X."/>
            <person name="Liu X."/>
            <person name="Zhan S."/>
            <person name="St Leger R.J."/>
            <person name="Wang C."/>
        </authorList>
    </citation>
    <scope>NUCLEOTIDE SEQUENCE [LARGE SCALE GENOMIC DNA]</scope>
    <source>
        <strain evidence="2 3">ARSEF 549</strain>
    </source>
</reference>
<feature type="compositionally biased region" description="Polar residues" evidence="1">
    <location>
        <begin position="205"/>
        <end position="242"/>
    </location>
</feature>
<feature type="compositionally biased region" description="Polar residues" evidence="1">
    <location>
        <begin position="421"/>
        <end position="433"/>
    </location>
</feature>